<gene>
    <name evidence="1" type="ORF">VB264_03385</name>
</gene>
<protein>
    <submittedName>
        <fullName evidence="1">Uncharacterized protein</fullName>
    </submittedName>
</protein>
<dbReference type="RefSeq" id="WP_323246768.1">
    <property type="nucleotide sequence ID" value="NZ_JAYFUL010000003.1"/>
</dbReference>
<dbReference type="EMBL" id="JAYFUL010000003">
    <property type="protein sequence ID" value="MEA5256813.1"/>
    <property type="molecule type" value="Genomic_DNA"/>
</dbReference>
<proteinExistence type="predicted"/>
<accession>A0ABU5QIE7</accession>
<evidence type="ECO:0000313" key="1">
    <source>
        <dbReference type="EMBL" id="MEA5256813.1"/>
    </source>
</evidence>
<organism evidence="1 2">
    <name type="scientific">Arcicella aquatica</name>
    <dbReference type="NCBI Taxonomy" id="217141"/>
    <lineage>
        <taxon>Bacteria</taxon>
        <taxon>Pseudomonadati</taxon>
        <taxon>Bacteroidota</taxon>
        <taxon>Cytophagia</taxon>
        <taxon>Cytophagales</taxon>
        <taxon>Flectobacillaceae</taxon>
        <taxon>Arcicella</taxon>
    </lineage>
</organism>
<dbReference type="Proteomes" id="UP001304671">
    <property type="component" value="Unassembled WGS sequence"/>
</dbReference>
<name>A0ABU5QIE7_9BACT</name>
<evidence type="ECO:0000313" key="2">
    <source>
        <dbReference type="Proteomes" id="UP001304671"/>
    </source>
</evidence>
<comment type="caution">
    <text evidence="1">The sequence shown here is derived from an EMBL/GenBank/DDBJ whole genome shotgun (WGS) entry which is preliminary data.</text>
</comment>
<reference evidence="1 2" key="1">
    <citation type="submission" date="2023-12" db="EMBL/GenBank/DDBJ databases">
        <title>Novel species of the genus Arcicella isolated from rivers.</title>
        <authorList>
            <person name="Lu H."/>
        </authorList>
    </citation>
    <scope>NUCLEOTIDE SEQUENCE [LARGE SCALE GENOMIC DNA]</scope>
    <source>
        <strain evidence="1 2">LMG 21963</strain>
    </source>
</reference>
<sequence>MSFLAFGCQPSAIGIINNNKKALQTLKFEELFYLGFRTLAFGLQLSDISNQLLKMKITKADS</sequence>
<keyword evidence="2" id="KW-1185">Reference proteome</keyword>